<reference evidence="24" key="1">
    <citation type="submission" date="2021-01" db="EMBL/GenBank/DDBJ databases">
        <title>A chromosome-scale assembly of European eel, Anguilla anguilla.</title>
        <authorList>
            <person name="Henkel C."/>
            <person name="Jong-Raadsen S.A."/>
            <person name="Dufour S."/>
            <person name="Weltzien F.-A."/>
            <person name="Palstra A.P."/>
            <person name="Pelster B."/>
            <person name="Spaink H.P."/>
            <person name="Van Den Thillart G.E."/>
            <person name="Jansen H."/>
            <person name="Zahm M."/>
            <person name="Klopp C."/>
            <person name="Cedric C."/>
            <person name="Louis A."/>
            <person name="Berthelot C."/>
            <person name="Parey E."/>
            <person name="Roest Crollius H."/>
            <person name="Montfort J."/>
            <person name="Robinson-Rechavi M."/>
            <person name="Bucao C."/>
            <person name="Bouchez O."/>
            <person name="Gislard M."/>
            <person name="Lluch J."/>
            <person name="Milhes M."/>
            <person name="Lampietro C."/>
            <person name="Lopez Roques C."/>
            <person name="Donnadieu C."/>
            <person name="Braasch I."/>
            <person name="Desvignes T."/>
            <person name="Postlethwait J."/>
            <person name="Bobe J."/>
            <person name="Guiguen Y."/>
            <person name="Dirks R."/>
        </authorList>
    </citation>
    <scope>NUCLEOTIDE SEQUENCE</scope>
    <source>
        <strain evidence="24">Tag_6206</strain>
        <tissue evidence="24">Liver</tissue>
    </source>
</reference>
<evidence type="ECO:0000256" key="9">
    <source>
        <dbReference type="ARBA" id="ARBA00023123"/>
    </source>
</evidence>
<evidence type="ECO:0000256" key="6">
    <source>
        <dbReference type="ARBA" id="ARBA00022741"/>
    </source>
</evidence>
<dbReference type="SMART" id="SM00242">
    <property type="entry name" value="MYSc"/>
    <property type="match status" value="1"/>
</dbReference>
<dbReference type="InterPro" id="IPR002928">
    <property type="entry name" value="Myosin_tail"/>
</dbReference>
<dbReference type="Gene3D" id="1.20.58.530">
    <property type="match status" value="1"/>
</dbReference>
<keyword evidence="5" id="KW-0963">Cytoplasm</keyword>
<keyword evidence="6 19" id="KW-0547">Nucleotide-binding</keyword>
<dbReference type="Gene3D" id="1.10.10.820">
    <property type="match status" value="1"/>
</dbReference>
<evidence type="ECO:0000256" key="1">
    <source>
        <dbReference type="ARBA" id="ARBA00004170"/>
    </source>
</evidence>
<evidence type="ECO:0000256" key="19">
    <source>
        <dbReference type="PROSITE-ProRule" id="PRU00782"/>
    </source>
</evidence>
<evidence type="ECO:0000256" key="17">
    <source>
        <dbReference type="ARBA" id="ARBA00075333"/>
    </source>
</evidence>
<keyword evidence="8 20" id="KW-0175">Coiled coil</keyword>
<dbReference type="Pfam" id="PF00063">
    <property type="entry name" value="Myosin_head"/>
    <property type="match status" value="1"/>
</dbReference>
<dbReference type="PANTHER" id="PTHR45615">
    <property type="entry name" value="MYOSIN HEAVY CHAIN, NON-MUSCLE"/>
    <property type="match status" value="1"/>
</dbReference>
<dbReference type="FunFam" id="1.20.5.340:FF:000019">
    <property type="entry name" value="Myosin heavy chain, isoform G"/>
    <property type="match status" value="1"/>
</dbReference>
<dbReference type="Gene3D" id="1.20.5.370">
    <property type="match status" value="5"/>
</dbReference>
<dbReference type="FunFam" id="1.20.120.720:FF:000001">
    <property type="entry name" value="Myosin heavy chain, muscle"/>
    <property type="match status" value="1"/>
</dbReference>
<feature type="domain" description="Myosin N-terminal SH3-like" evidence="23">
    <location>
        <begin position="33"/>
        <end position="82"/>
    </location>
</feature>
<comment type="caution">
    <text evidence="24">The sequence shown here is derived from an EMBL/GenBank/DDBJ whole genome shotgun (WGS) entry which is preliminary data.</text>
</comment>
<dbReference type="OrthoDB" id="312459at2759"/>
<dbReference type="PROSITE" id="PS50096">
    <property type="entry name" value="IQ"/>
    <property type="match status" value="1"/>
</dbReference>
<evidence type="ECO:0000256" key="11">
    <source>
        <dbReference type="ARBA" id="ARBA00023175"/>
    </source>
</evidence>
<evidence type="ECO:0000256" key="3">
    <source>
        <dbReference type="ARBA" id="ARBA00008314"/>
    </source>
</evidence>
<dbReference type="FunFam" id="1.20.5.340:FF:000006">
    <property type="entry name" value="Myosin heavy chain"/>
    <property type="match status" value="1"/>
</dbReference>
<evidence type="ECO:0000259" key="22">
    <source>
        <dbReference type="PROSITE" id="PS51456"/>
    </source>
</evidence>
<dbReference type="FunFam" id="1.20.5.4820:FF:000001">
    <property type="entry name" value="Myosin heavy chain"/>
    <property type="match status" value="1"/>
</dbReference>
<dbReference type="InterPro" id="IPR036961">
    <property type="entry name" value="Kinesin_motor_dom_sf"/>
</dbReference>
<feature type="compositionally biased region" description="Basic and acidic residues" evidence="21">
    <location>
        <begin position="1931"/>
        <end position="1941"/>
    </location>
</feature>
<keyword evidence="11 19" id="KW-0505">Motor protein</keyword>
<dbReference type="SUPFAM" id="SSF90257">
    <property type="entry name" value="Myosin rod fragments"/>
    <property type="match status" value="7"/>
</dbReference>
<dbReference type="PRINTS" id="PR00193">
    <property type="entry name" value="MYOSINHEAVY"/>
</dbReference>
<dbReference type="InterPro" id="IPR004009">
    <property type="entry name" value="SH3_Myosin"/>
</dbReference>
<feature type="binding site" evidence="19">
    <location>
        <begin position="179"/>
        <end position="186"/>
    </location>
    <ligand>
        <name>ATP</name>
        <dbReference type="ChEBI" id="CHEBI:30616"/>
    </ligand>
</feature>
<dbReference type="Gene3D" id="2.30.30.360">
    <property type="entry name" value="Myosin S1 fragment, N-terminal"/>
    <property type="match status" value="1"/>
</dbReference>
<dbReference type="Gene3D" id="3.40.850.10">
    <property type="entry name" value="Kinesin motor domain"/>
    <property type="match status" value="1"/>
</dbReference>
<keyword evidence="7 19" id="KW-0067">ATP-binding</keyword>
<evidence type="ECO:0000256" key="5">
    <source>
        <dbReference type="ARBA" id="ARBA00022490"/>
    </source>
</evidence>
<dbReference type="InterPro" id="IPR001609">
    <property type="entry name" value="Myosin_head_motor_dom-like"/>
</dbReference>
<comment type="similarity">
    <text evidence="3 19">Belongs to the TRAFAC class myosin-kinesin ATPase superfamily. Myosin family.</text>
</comment>
<evidence type="ECO:0000256" key="20">
    <source>
        <dbReference type="SAM" id="Coils"/>
    </source>
</evidence>
<evidence type="ECO:0000256" key="8">
    <source>
        <dbReference type="ARBA" id="ARBA00023054"/>
    </source>
</evidence>
<dbReference type="FunFam" id="1.10.10.820:FF:000001">
    <property type="entry name" value="Myosin heavy chain"/>
    <property type="match status" value="1"/>
</dbReference>
<feature type="coiled-coil region" evidence="20">
    <location>
        <begin position="850"/>
        <end position="1157"/>
    </location>
</feature>
<accession>A0A9D3LVQ2</accession>
<dbReference type="GO" id="GO:0016020">
    <property type="term" value="C:membrane"/>
    <property type="evidence" value="ECO:0007669"/>
    <property type="project" value="UniProtKB-SubCell"/>
</dbReference>
<evidence type="ECO:0000259" key="23">
    <source>
        <dbReference type="PROSITE" id="PS51844"/>
    </source>
</evidence>
<dbReference type="EMBL" id="JAFIRN010000014">
    <property type="protein sequence ID" value="KAG5836005.1"/>
    <property type="molecule type" value="Genomic_DNA"/>
</dbReference>
<feature type="region of interest" description="Disordered" evidence="21">
    <location>
        <begin position="1887"/>
        <end position="1906"/>
    </location>
</feature>
<dbReference type="PANTHER" id="PTHR45615:SF29">
    <property type="entry name" value="MYOSIN-7B"/>
    <property type="match status" value="1"/>
</dbReference>
<dbReference type="FunFam" id="1.20.58.530:FF:000001">
    <property type="entry name" value="Myosin heavy chain"/>
    <property type="match status" value="1"/>
</dbReference>
<dbReference type="GO" id="GO:0016460">
    <property type="term" value="C:myosin II complex"/>
    <property type="evidence" value="ECO:0007669"/>
    <property type="project" value="TreeGrafter"/>
</dbReference>
<evidence type="ECO:0000256" key="14">
    <source>
        <dbReference type="ARBA" id="ARBA00038612"/>
    </source>
</evidence>
<evidence type="ECO:0000256" key="13">
    <source>
        <dbReference type="ARBA" id="ARBA00023203"/>
    </source>
</evidence>
<dbReference type="FunFam" id="1.20.5.370:FF:000008">
    <property type="entry name" value="Myosin heavy chain"/>
    <property type="match status" value="1"/>
</dbReference>
<feature type="region of interest" description="Actin-binding" evidence="19">
    <location>
        <begin position="663"/>
        <end position="685"/>
    </location>
</feature>
<feature type="region of interest" description="Disordered" evidence="21">
    <location>
        <begin position="1913"/>
        <end position="1941"/>
    </location>
</feature>
<dbReference type="PROSITE" id="PS51456">
    <property type="entry name" value="MYOSIN_MOTOR"/>
    <property type="match status" value="1"/>
</dbReference>
<dbReference type="Gene3D" id="6.10.250.2420">
    <property type="match status" value="1"/>
</dbReference>
<name>A0A9D3LVQ2_ANGAN</name>
<gene>
    <name evidence="24" type="ORF">ANANG_G00250010</name>
</gene>
<comment type="function">
    <text evidence="15">Involved in muscle contraction.</text>
</comment>
<evidence type="ECO:0000256" key="18">
    <source>
        <dbReference type="ARBA" id="ARBA00081302"/>
    </source>
</evidence>
<evidence type="ECO:0000256" key="7">
    <source>
        <dbReference type="ARBA" id="ARBA00022840"/>
    </source>
</evidence>
<dbReference type="FunFam" id="1.20.5.340:FF:000002">
    <property type="entry name" value="Myosin heavy chain"/>
    <property type="match status" value="1"/>
</dbReference>
<proteinExistence type="inferred from homology"/>
<comment type="subunit">
    <text evidence="14">Muscle myosin is a hexameric protein that consists of 2 heavy chain subunits (MHC), 2 alkali light chain subunits (MLC) and 2 regulatory light chain subunits (MLC-2).</text>
</comment>
<dbReference type="Pfam" id="PF01576">
    <property type="entry name" value="Myosin_tail_1"/>
    <property type="match status" value="1"/>
</dbReference>
<dbReference type="FunFam" id="3.40.850.10:FF:000024">
    <property type="entry name" value="Myosin heavy chain, isoform J"/>
    <property type="match status" value="1"/>
</dbReference>
<evidence type="ECO:0000256" key="12">
    <source>
        <dbReference type="ARBA" id="ARBA00023179"/>
    </source>
</evidence>
<dbReference type="SUPFAM" id="SSF52540">
    <property type="entry name" value="P-loop containing nucleoside triphosphate hydrolases"/>
    <property type="match status" value="1"/>
</dbReference>
<evidence type="ECO:0000313" key="24">
    <source>
        <dbReference type="EMBL" id="KAG5836005.1"/>
    </source>
</evidence>
<organism evidence="24 25">
    <name type="scientific">Anguilla anguilla</name>
    <name type="common">European freshwater eel</name>
    <name type="synonym">Muraena anguilla</name>
    <dbReference type="NCBI Taxonomy" id="7936"/>
    <lineage>
        <taxon>Eukaryota</taxon>
        <taxon>Metazoa</taxon>
        <taxon>Chordata</taxon>
        <taxon>Craniata</taxon>
        <taxon>Vertebrata</taxon>
        <taxon>Euteleostomi</taxon>
        <taxon>Actinopterygii</taxon>
        <taxon>Neopterygii</taxon>
        <taxon>Teleostei</taxon>
        <taxon>Anguilliformes</taxon>
        <taxon>Anguillidae</taxon>
        <taxon>Anguilla</taxon>
    </lineage>
</organism>
<dbReference type="FunFam" id="1.20.5.340:FF:000013">
    <property type="entry name" value="Myosin heavy chain"/>
    <property type="match status" value="1"/>
</dbReference>
<evidence type="ECO:0000256" key="21">
    <source>
        <dbReference type="SAM" id="MobiDB-lite"/>
    </source>
</evidence>
<sequence length="1941" mass="223403">MSGLLDMMEFGEATSFLRKTDMELLAVQTVAFDGKKRAWIPDEKQAYVEAEIKELCGDKVIVETKDGKTLTVKEDDIQQMNPPKFDMNEDMAMLTHLNEASVLFNLRRRYSNWMIYTYSGLFCVTVNPYKWLPVYTAAVVAAYKGKRRSEAPPHIYSIADNAYNDMLRNRENQSMLITGESGAGKTVNTKRVIQYFAIVAALGEAAAKKGGPATKTGGTLEDQIIEANPAMEAFGNAKTLRNDNSSRFGKFIRIHFGPTGKLASSDIDIYLLEKSRVIFQQPGERSYHIYYQILSQKKPELQDMLLVSTNPYDYHFCSQGVTTVENLDDGEELLATDHAMDILGFSADEKYGCYKMVGAIMHFGNMKFKQKQREEQAEADGTESADKASYLMGLSSADLIKGLLHPRVKVGNEYVVKGQNVEQVYYAVGALAKATYDRMFKWMVGRINKTLYTSLPRQYFIGVLDIAGFEIFDLNSFEQLCINFTNEKLQQFFNHHMFILEQEEYKREGIEWTFIDFGLDLQACIDLIEKPMGILSILEEECMFPKASDMSFKAKMYDNHIGKSANFQKPRPDKKRKYEAHFELVHYAGVVPYNICGWLDKNKDPLNETVVTCFQKSSSKLLASLYENYVGAESVADPKPGAKEKRKKAASFQTVSQLHKENLNKLMTNLRCTQPHFVRCIIPNETKTPGIMDPFLVLHQLRCNGVLEGIRICRKGFPNRILYADFKQRYRILNPQAIPDDKFVDSRKAAEKLLGSLDIDHNQYKFGHTKVFFKAGLLGHLEEMRDERLAKVLTMLQAVSRGKIMRIELQKMMERKEALMVIQWNIRAFNAVKNWPWMKLFFKIKPLLKSAATEKELASLKEEMLKLKETLEKTEIKRKEMEERQVSLTQEKNDLSLQLQAEQDNLADAEDRCDQLIKAKIQLEAKVKEMTERLEDEEEMNTSLQGKKRKLEDECSELKKDIDDLEITLAKVEKEKHATENKVKNLVEEMAALDDTILKLTKEKKALQEAHQQTLEDLQAEEDKVNVLTKAKAKLEQQVDDLESSLEQEKKVRMDLERAKRKLEGDLKLSMESVMDLENDKQQLEEKLKKKDFEMNQISSKIEDEQALVNQLQKKIKELQARIEELEEELEAERAWRAKVEKQRGDVARELEELSERLEEAGGATSAQIEMNKKREAEFLKLRRDLEEAMLHHEATAAALRKKHADSMAELGEQIDSLQRVKQKLEKERSEARMEADDLASSLEQLAKNKASSEKMCRMYEDQLSESKAKVEELQRQLNDATSQRAKAQAESAELGRKLEEREALVTQLQRSKSSFSQSAEELKKQLEEEGKAKNALAHALQSSRHDCDLLREQYEEEQEAKSELQRALSKANTEVAQWRTKYETDAIQRTEELEEAKKKLVVRLQEAEEIVEASNAKCSSLEKTKHRLQTEIEDLVVDLERSNAAAAALDKKQRNFDKLLADWKQKYEETQSELESSQKESRGLSTELFKLKNAYEETIDHLETVKRENKNLQEEIADLTDQISQGGKMIQELEKIKKGLDTEKSEIQAALEEAEGTLEHEESKTMRIQLELNQLKGEIDRKLAEKDEEIDNLRRNHQRALESMQASLDAEVRARSEAVRLRKKMEGDLNEMEVQLNHANRQAAESQKLLRSLQAHIKDLQLELDDTLHRNDELKEQVAVIERRNVLLAAEVEEQRGLLEQNDRARKLAEHELLEATERVNLLHSQNTGLINQKKKLEADLSALSGEVDEAVQECRNAEEKAKKAITDAAMMAEELKKEQDTSAHLERMKKNMEQTIKDLQMRLDEAEQIALKGGKKQIQKLETRVRELEGELECEQKKSNEFQKGVRKYERRIKELTYQTEEDRKNLARLQELIDKLQSKVKSYKRQAEEAEEQANSNLGKYRKLQHELDDAEERADMAETQVNKLRIRTRDQGGKLAE</sequence>
<feature type="domain" description="Myosin motor" evidence="22">
    <location>
        <begin position="86"/>
        <end position="786"/>
    </location>
</feature>
<comment type="subcellular location">
    <subcellularLocation>
        <location evidence="2">Cytoplasm</location>
        <location evidence="2">Myofibril</location>
    </subcellularLocation>
    <subcellularLocation>
        <location evidence="1">Membrane</location>
        <topology evidence="1">Peripheral membrane protein</topology>
    </subcellularLocation>
</comment>
<dbReference type="OMA" id="DTTQDKQ"/>
<protein>
    <recommendedName>
        <fullName evidence="16">Myosin-7B</fullName>
    </recommendedName>
    <alternativeName>
        <fullName evidence="18">Myosin cardiac muscle beta chain</fullName>
    </alternativeName>
    <alternativeName>
        <fullName evidence="17">Myosin heavy chain 7B, cardiac muscle beta isoform</fullName>
    </alternativeName>
</protein>
<dbReference type="FunFam" id="1.20.5.370:FF:000009">
    <property type="entry name" value="Myosin heavy chain, isoform G"/>
    <property type="match status" value="1"/>
</dbReference>
<dbReference type="FunFam" id="2.30.30.360:FF:000001">
    <property type="entry name" value="Myosin heavy chain"/>
    <property type="match status" value="1"/>
</dbReference>
<evidence type="ECO:0000256" key="2">
    <source>
        <dbReference type="ARBA" id="ARBA00004657"/>
    </source>
</evidence>
<dbReference type="GO" id="GO:0051015">
    <property type="term" value="F:actin filament binding"/>
    <property type="evidence" value="ECO:0007669"/>
    <property type="project" value="InterPro"/>
</dbReference>
<dbReference type="GO" id="GO:0005524">
    <property type="term" value="F:ATP binding"/>
    <property type="evidence" value="ECO:0007669"/>
    <property type="project" value="UniProtKB-UniRule"/>
</dbReference>
<dbReference type="Gene3D" id="1.20.120.720">
    <property type="entry name" value="Myosin VI head, motor domain, U50 subdomain"/>
    <property type="match status" value="1"/>
</dbReference>
<keyword evidence="25" id="KW-1185">Reference proteome</keyword>
<evidence type="ECO:0000256" key="10">
    <source>
        <dbReference type="ARBA" id="ARBA00023136"/>
    </source>
</evidence>
<evidence type="ECO:0000256" key="15">
    <source>
        <dbReference type="ARBA" id="ARBA00056608"/>
    </source>
</evidence>
<dbReference type="Gene3D" id="1.20.5.4820">
    <property type="match status" value="1"/>
</dbReference>
<keyword evidence="9 19" id="KW-0518">Myosin</keyword>
<evidence type="ECO:0000256" key="4">
    <source>
        <dbReference type="ARBA" id="ARBA00022433"/>
    </source>
</evidence>
<keyword evidence="4" id="KW-0787">Thick filament</keyword>
<evidence type="ECO:0000256" key="16">
    <source>
        <dbReference type="ARBA" id="ARBA00073369"/>
    </source>
</evidence>
<dbReference type="CDD" id="cd14927">
    <property type="entry name" value="MYSc_Myh7b"/>
    <property type="match status" value="1"/>
</dbReference>
<dbReference type="PROSITE" id="PS51844">
    <property type="entry name" value="SH3_LIKE"/>
    <property type="match status" value="1"/>
</dbReference>
<dbReference type="GO" id="GO:0030016">
    <property type="term" value="C:myofibril"/>
    <property type="evidence" value="ECO:0007669"/>
    <property type="project" value="UniProtKB-SubCell"/>
</dbReference>
<dbReference type="FunFam" id="1.20.5.370:FF:000001">
    <property type="entry name" value="Myosin heavy chain"/>
    <property type="match status" value="1"/>
</dbReference>
<dbReference type="Gene3D" id="1.20.5.340">
    <property type="match status" value="5"/>
</dbReference>
<keyword evidence="13 19" id="KW-0009">Actin-binding</keyword>
<evidence type="ECO:0000313" key="25">
    <source>
        <dbReference type="Proteomes" id="UP001044222"/>
    </source>
</evidence>
<dbReference type="InterPro" id="IPR008989">
    <property type="entry name" value="Myosin_S1_N"/>
</dbReference>
<keyword evidence="12" id="KW-0514">Muscle protein</keyword>
<dbReference type="GO" id="GO:0032982">
    <property type="term" value="C:myosin filament"/>
    <property type="evidence" value="ECO:0007669"/>
    <property type="project" value="UniProtKB-KW"/>
</dbReference>
<dbReference type="InterPro" id="IPR014751">
    <property type="entry name" value="XRCC4-like_C"/>
</dbReference>
<dbReference type="Pfam" id="PF02736">
    <property type="entry name" value="Myosin_N"/>
    <property type="match status" value="1"/>
</dbReference>
<dbReference type="GO" id="GO:0000146">
    <property type="term" value="F:microfilament motor activity"/>
    <property type="evidence" value="ECO:0007669"/>
    <property type="project" value="TreeGrafter"/>
</dbReference>
<keyword evidence="10" id="KW-0472">Membrane</keyword>
<dbReference type="FunFam" id="1.20.5.370:FF:000002">
    <property type="entry name" value="Myosin heavy chain"/>
    <property type="match status" value="1"/>
</dbReference>
<dbReference type="FunFam" id="1.20.5.340:FF:000003">
    <property type="entry name" value="Myosin heavy chain"/>
    <property type="match status" value="1"/>
</dbReference>
<dbReference type="Proteomes" id="UP001044222">
    <property type="component" value="Chromosome 14"/>
</dbReference>
<dbReference type="InterPro" id="IPR027417">
    <property type="entry name" value="P-loop_NTPase"/>
</dbReference>